<reference evidence="1" key="1">
    <citation type="submission" date="2020-05" db="EMBL/GenBank/DDBJ databases">
        <title>Large-scale comparative analyses of tick genomes elucidate their genetic diversity and vector capacities.</title>
        <authorList>
            <person name="Jia N."/>
            <person name="Wang J."/>
            <person name="Shi W."/>
            <person name="Du L."/>
            <person name="Sun Y."/>
            <person name="Zhan W."/>
            <person name="Jiang J."/>
            <person name="Wang Q."/>
            <person name="Zhang B."/>
            <person name="Ji P."/>
            <person name="Sakyi L.B."/>
            <person name="Cui X."/>
            <person name="Yuan T."/>
            <person name="Jiang B."/>
            <person name="Yang W."/>
            <person name="Lam T.T.-Y."/>
            <person name="Chang Q."/>
            <person name="Ding S."/>
            <person name="Wang X."/>
            <person name="Zhu J."/>
            <person name="Ruan X."/>
            <person name="Zhao L."/>
            <person name="Wei J."/>
            <person name="Que T."/>
            <person name="Du C."/>
            <person name="Cheng J."/>
            <person name="Dai P."/>
            <person name="Han X."/>
            <person name="Huang E."/>
            <person name="Gao Y."/>
            <person name="Liu J."/>
            <person name="Shao H."/>
            <person name="Ye R."/>
            <person name="Li L."/>
            <person name="Wei W."/>
            <person name="Wang X."/>
            <person name="Wang C."/>
            <person name="Yang T."/>
            <person name="Huo Q."/>
            <person name="Li W."/>
            <person name="Guo W."/>
            <person name="Chen H."/>
            <person name="Zhou L."/>
            <person name="Ni X."/>
            <person name="Tian J."/>
            <person name="Zhou Y."/>
            <person name="Sheng Y."/>
            <person name="Liu T."/>
            <person name="Pan Y."/>
            <person name="Xia L."/>
            <person name="Li J."/>
            <person name="Zhao F."/>
            <person name="Cao W."/>
        </authorList>
    </citation>
    <scope>NUCLEOTIDE SEQUENCE</scope>
    <source>
        <strain evidence="1">Dsil-2018</strain>
    </source>
</reference>
<dbReference type="Proteomes" id="UP000821865">
    <property type="component" value="Chromosome 1"/>
</dbReference>
<evidence type="ECO:0000313" key="2">
    <source>
        <dbReference type="Proteomes" id="UP000821865"/>
    </source>
</evidence>
<name>A0ACB8E4D2_DERSI</name>
<protein>
    <submittedName>
        <fullName evidence="1">Uncharacterized protein</fullName>
    </submittedName>
</protein>
<accession>A0ACB8E4D2</accession>
<comment type="caution">
    <text evidence="1">The sequence shown here is derived from an EMBL/GenBank/DDBJ whole genome shotgun (WGS) entry which is preliminary data.</text>
</comment>
<keyword evidence="2" id="KW-1185">Reference proteome</keyword>
<proteinExistence type="predicted"/>
<gene>
    <name evidence="1" type="ORF">HPB49_024678</name>
</gene>
<evidence type="ECO:0000313" key="1">
    <source>
        <dbReference type="EMBL" id="KAH7981488.1"/>
    </source>
</evidence>
<organism evidence="1 2">
    <name type="scientific">Dermacentor silvarum</name>
    <name type="common">Tick</name>
    <dbReference type="NCBI Taxonomy" id="543639"/>
    <lineage>
        <taxon>Eukaryota</taxon>
        <taxon>Metazoa</taxon>
        <taxon>Ecdysozoa</taxon>
        <taxon>Arthropoda</taxon>
        <taxon>Chelicerata</taxon>
        <taxon>Arachnida</taxon>
        <taxon>Acari</taxon>
        <taxon>Parasitiformes</taxon>
        <taxon>Ixodida</taxon>
        <taxon>Ixodoidea</taxon>
        <taxon>Ixodidae</taxon>
        <taxon>Rhipicephalinae</taxon>
        <taxon>Dermacentor</taxon>
    </lineage>
</organism>
<dbReference type="EMBL" id="CM023470">
    <property type="protein sequence ID" value="KAH7981488.1"/>
    <property type="molecule type" value="Genomic_DNA"/>
</dbReference>
<sequence length="60" mass="6737">MKTNLCRLSLDLATADELWKAIRGESQRIEVDTAFAEALYRSLPASMEAVIQDDGAMTRY</sequence>